<sequence length="380" mass="40889">MRRMSVCTRLEGVLPLLSLIVLLAIIGQVVMQSVITWATGNELSQIVPVFEAPIANAGKALGALLTAWMPRWIIATPFGPLDIKYTVAYTIYEWFKLPIILFLTTFGMMLLRLGVSTVWLERTLGRNDVIGILGGTLLGMVTPVCSCTVTNIYAGLAAGGASRRASAAFLFASPALNEFAIIFMFVIVGPLGGGVYVVAGVIAAIITGYLAPVLGLDPHRFLQPILRSPFHDSLDRSNILIRAHQEAWALFKRLIGIVLFSGLLAGILVNFNLTLVEALKQAGSVWWGPILATVFGLPLDINAASTAPTLVALHQIVPLGTLVSAMMATTVSSIPEWAMLNRLLGRAAASKVVLWYGLYVIGLGLLLNWLFGYRMVMTAA</sequence>
<keyword evidence="6 7" id="KW-0472">Membrane</keyword>
<keyword evidence="4 7" id="KW-0812">Transmembrane</keyword>
<dbReference type="Pfam" id="PF03773">
    <property type="entry name" value="ArsP_1"/>
    <property type="match status" value="1"/>
</dbReference>
<dbReference type="HOGENOM" id="CLU_733378_0_0_0"/>
<feature type="transmembrane region" description="Helical" evidence="7">
    <location>
        <begin position="168"/>
        <end position="188"/>
    </location>
</feature>
<comment type="subcellular location">
    <subcellularLocation>
        <location evidence="1">Cell membrane</location>
        <topology evidence="1">Multi-pass membrane protein</topology>
    </subcellularLocation>
</comment>
<dbReference type="EMBL" id="CP001337">
    <property type="protein sequence ID" value="ACL24916.1"/>
    <property type="molecule type" value="Genomic_DNA"/>
</dbReference>
<gene>
    <name evidence="8" type="ordered locus">Cagg_2028</name>
</gene>
<reference evidence="8" key="1">
    <citation type="submission" date="2008-12" db="EMBL/GenBank/DDBJ databases">
        <title>Complete sequence of Chloroflexus aggregans DSM 9485.</title>
        <authorList>
            <consortium name="US DOE Joint Genome Institute"/>
            <person name="Lucas S."/>
            <person name="Copeland A."/>
            <person name="Lapidus A."/>
            <person name="Glavina del Rio T."/>
            <person name="Dalin E."/>
            <person name="Tice H."/>
            <person name="Pitluck S."/>
            <person name="Foster B."/>
            <person name="Larimer F."/>
            <person name="Land M."/>
            <person name="Hauser L."/>
            <person name="Kyrpides N."/>
            <person name="Mikhailova N."/>
            <person name="Bryant D."/>
            <person name="Richardson P."/>
        </authorList>
    </citation>
    <scope>NUCLEOTIDE SEQUENCE</scope>
    <source>
        <strain evidence="8">DSM 9485</strain>
    </source>
</reference>
<feature type="transmembrane region" description="Helical" evidence="7">
    <location>
        <begin position="285"/>
        <end position="304"/>
    </location>
</feature>
<evidence type="ECO:0000256" key="1">
    <source>
        <dbReference type="ARBA" id="ARBA00004651"/>
    </source>
</evidence>
<feature type="transmembrane region" description="Helical" evidence="7">
    <location>
        <begin position="132"/>
        <end position="156"/>
    </location>
</feature>
<dbReference type="InterPro" id="IPR005524">
    <property type="entry name" value="DUF318"/>
</dbReference>
<dbReference type="Proteomes" id="UP000002508">
    <property type="component" value="Chromosome"/>
</dbReference>
<dbReference type="GO" id="GO:0005886">
    <property type="term" value="C:plasma membrane"/>
    <property type="evidence" value="ECO:0007669"/>
    <property type="project" value="UniProtKB-SubCell"/>
</dbReference>
<evidence type="ECO:0000256" key="4">
    <source>
        <dbReference type="ARBA" id="ARBA00022692"/>
    </source>
</evidence>
<evidence type="ECO:0000256" key="2">
    <source>
        <dbReference type="ARBA" id="ARBA00006386"/>
    </source>
</evidence>
<feature type="transmembrane region" description="Helical" evidence="7">
    <location>
        <begin position="254"/>
        <end position="273"/>
    </location>
</feature>
<feature type="transmembrane region" description="Helical" evidence="7">
    <location>
        <begin position="194"/>
        <end position="216"/>
    </location>
</feature>
<name>B8GBU9_CHLAD</name>
<feature type="transmembrane region" description="Helical" evidence="7">
    <location>
        <begin position="12"/>
        <end position="35"/>
    </location>
</feature>
<feature type="transmembrane region" description="Helical" evidence="7">
    <location>
        <begin position="316"/>
        <end position="334"/>
    </location>
</feature>
<keyword evidence="3" id="KW-1003">Cell membrane</keyword>
<evidence type="ECO:0000313" key="8">
    <source>
        <dbReference type="EMBL" id="ACL24916.1"/>
    </source>
</evidence>
<evidence type="ECO:0000256" key="7">
    <source>
        <dbReference type="SAM" id="Phobius"/>
    </source>
</evidence>
<dbReference type="PANTHER" id="PTHR42775">
    <property type="entry name" value="PERMEASE RV2963-RELATED"/>
    <property type="match status" value="1"/>
</dbReference>
<evidence type="ECO:0000313" key="9">
    <source>
        <dbReference type="Proteomes" id="UP000002508"/>
    </source>
</evidence>
<dbReference type="eggNOG" id="COG0701">
    <property type="taxonomic scope" value="Bacteria"/>
</dbReference>
<feature type="transmembrane region" description="Helical" evidence="7">
    <location>
        <begin position="99"/>
        <end position="120"/>
    </location>
</feature>
<comment type="similarity">
    <text evidence="2">Belongs to the UPF0718 family.</text>
</comment>
<keyword evidence="9" id="KW-1185">Reference proteome</keyword>
<dbReference type="STRING" id="326427.Cagg_2028"/>
<protein>
    <submittedName>
        <fullName evidence="8">Permease</fullName>
    </submittedName>
</protein>
<dbReference type="PANTHER" id="PTHR42775:SF1">
    <property type="entry name" value="PERMEASE RV2963-RELATED"/>
    <property type="match status" value="1"/>
</dbReference>
<feature type="transmembrane region" description="Helical" evidence="7">
    <location>
        <begin position="354"/>
        <end position="371"/>
    </location>
</feature>
<evidence type="ECO:0000256" key="5">
    <source>
        <dbReference type="ARBA" id="ARBA00022989"/>
    </source>
</evidence>
<dbReference type="InterPro" id="IPR053166">
    <property type="entry name" value="UPF0718_permease"/>
</dbReference>
<dbReference type="KEGG" id="cag:Cagg_2028"/>
<organism evidence="8 9">
    <name type="scientific">Chloroflexus aggregans (strain MD-66 / DSM 9485)</name>
    <dbReference type="NCBI Taxonomy" id="326427"/>
    <lineage>
        <taxon>Bacteria</taxon>
        <taxon>Bacillati</taxon>
        <taxon>Chloroflexota</taxon>
        <taxon>Chloroflexia</taxon>
        <taxon>Chloroflexales</taxon>
        <taxon>Chloroflexineae</taxon>
        <taxon>Chloroflexaceae</taxon>
        <taxon>Chloroflexus</taxon>
    </lineage>
</organism>
<evidence type="ECO:0000256" key="6">
    <source>
        <dbReference type="ARBA" id="ARBA00023136"/>
    </source>
</evidence>
<dbReference type="AlphaFoldDB" id="B8GBU9"/>
<dbReference type="OrthoDB" id="149620at2"/>
<proteinExistence type="inferred from homology"/>
<evidence type="ECO:0000256" key="3">
    <source>
        <dbReference type="ARBA" id="ARBA00022475"/>
    </source>
</evidence>
<accession>B8GBU9</accession>
<keyword evidence="5 7" id="KW-1133">Transmembrane helix</keyword>